<protein>
    <submittedName>
        <fullName evidence="1">Uncharacterized protein</fullName>
    </submittedName>
</protein>
<dbReference type="EMBL" id="SNYC01000004">
    <property type="protein sequence ID" value="TDQ10221.1"/>
    <property type="molecule type" value="Genomic_DNA"/>
</dbReference>
<comment type="caution">
    <text evidence="1">The sequence shown here is derived from an EMBL/GenBank/DDBJ whole genome shotgun (WGS) entry which is preliminary data.</text>
</comment>
<gene>
    <name evidence="1" type="ORF">ATK78_2386</name>
</gene>
<dbReference type="Proteomes" id="UP000295620">
    <property type="component" value="Unassembled WGS sequence"/>
</dbReference>
<evidence type="ECO:0000313" key="2">
    <source>
        <dbReference type="Proteomes" id="UP000295620"/>
    </source>
</evidence>
<accession>A0A4R6SXL8</accession>
<dbReference type="AlphaFoldDB" id="A0A4R6SXL8"/>
<sequence>MLIRFIANEHYFIAIICASKEMTFETALLKTSLSSDRNIWELYCLEKKTF</sequence>
<proteinExistence type="predicted"/>
<name>A0A4R6SXL8_9SPHI</name>
<organism evidence="1 2">
    <name type="scientific">Pedobacter metabolipauper</name>
    <dbReference type="NCBI Taxonomy" id="425513"/>
    <lineage>
        <taxon>Bacteria</taxon>
        <taxon>Pseudomonadati</taxon>
        <taxon>Bacteroidota</taxon>
        <taxon>Sphingobacteriia</taxon>
        <taxon>Sphingobacteriales</taxon>
        <taxon>Sphingobacteriaceae</taxon>
        <taxon>Pedobacter</taxon>
    </lineage>
</organism>
<reference evidence="1 2" key="1">
    <citation type="submission" date="2019-03" db="EMBL/GenBank/DDBJ databases">
        <title>Genomic Encyclopedia of Archaeal and Bacterial Type Strains, Phase II (KMG-II): from individual species to whole genera.</title>
        <authorList>
            <person name="Goeker M."/>
        </authorList>
    </citation>
    <scope>NUCLEOTIDE SEQUENCE [LARGE SCALE GENOMIC DNA]</scope>
    <source>
        <strain evidence="1 2">DSM 19035</strain>
    </source>
</reference>
<evidence type="ECO:0000313" key="1">
    <source>
        <dbReference type="EMBL" id="TDQ10221.1"/>
    </source>
</evidence>
<keyword evidence="2" id="KW-1185">Reference proteome</keyword>